<reference evidence="6 7" key="1">
    <citation type="submission" date="2018-11" db="EMBL/GenBank/DDBJ databases">
        <title>Genome sequence of Apiotrichum porosum DSM 27194.</title>
        <authorList>
            <person name="Aliyu H."/>
            <person name="Gorte O."/>
            <person name="Ochsenreither K."/>
        </authorList>
    </citation>
    <scope>NUCLEOTIDE SEQUENCE [LARGE SCALE GENOMIC DNA]</scope>
    <source>
        <strain evidence="6 7">DSM 27194</strain>
    </source>
</reference>
<evidence type="ECO:0000256" key="2">
    <source>
        <dbReference type="ARBA" id="ARBA00023239"/>
    </source>
</evidence>
<dbReference type="GO" id="GO:0042597">
    <property type="term" value="C:periplasmic space"/>
    <property type="evidence" value="ECO:0007669"/>
    <property type="project" value="InterPro"/>
</dbReference>
<gene>
    <name evidence="6" type="ORF">EHS24_007676</name>
</gene>
<organism evidence="6 7">
    <name type="scientific">Apiotrichum porosum</name>
    <dbReference type="NCBI Taxonomy" id="105984"/>
    <lineage>
        <taxon>Eukaryota</taxon>
        <taxon>Fungi</taxon>
        <taxon>Dikarya</taxon>
        <taxon>Basidiomycota</taxon>
        <taxon>Agaricomycotina</taxon>
        <taxon>Tremellomycetes</taxon>
        <taxon>Trichosporonales</taxon>
        <taxon>Trichosporonaceae</taxon>
        <taxon>Apiotrichum</taxon>
    </lineage>
</organism>
<feature type="chain" id="PRO_5019043641" description="Alginate lyase domain-containing protein" evidence="4">
    <location>
        <begin position="24"/>
        <end position="475"/>
    </location>
</feature>
<feature type="compositionally biased region" description="Low complexity" evidence="3">
    <location>
        <begin position="432"/>
        <end position="455"/>
    </location>
</feature>
<dbReference type="SUPFAM" id="SSF48230">
    <property type="entry name" value="Chondroitin AC/alginate lyase"/>
    <property type="match status" value="1"/>
</dbReference>
<dbReference type="GO" id="GO:0016829">
    <property type="term" value="F:lyase activity"/>
    <property type="evidence" value="ECO:0007669"/>
    <property type="project" value="UniProtKB-KW"/>
</dbReference>
<dbReference type="EMBL" id="RSCE01000005">
    <property type="protein sequence ID" value="RSH82682.1"/>
    <property type="molecule type" value="Genomic_DNA"/>
</dbReference>
<evidence type="ECO:0000313" key="7">
    <source>
        <dbReference type="Proteomes" id="UP000279236"/>
    </source>
</evidence>
<evidence type="ECO:0000259" key="5">
    <source>
        <dbReference type="Pfam" id="PF05426"/>
    </source>
</evidence>
<protein>
    <recommendedName>
        <fullName evidence="5">Alginate lyase domain-containing protein</fullName>
    </recommendedName>
</protein>
<keyword evidence="1 4" id="KW-0732">Signal</keyword>
<evidence type="ECO:0000256" key="1">
    <source>
        <dbReference type="ARBA" id="ARBA00022729"/>
    </source>
</evidence>
<dbReference type="GeneID" id="39592219"/>
<evidence type="ECO:0000256" key="4">
    <source>
        <dbReference type="SAM" id="SignalP"/>
    </source>
</evidence>
<evidence type="ECO:0000256" key="3">
    <source>
        <dbReference type="SAM" id="MobiDB-lite"/>
    </source>
</evidence>
<dbReference type="STRING" id="105984.A0A427XV20"/>
<proteinExistence type="predicted"/>
<dbReference type="Gene3D" id="1.50.10.100">
    <property type="entry name" value="Chondroitin AC/alginate lyase"/>
    <property type="match status" value="1"/>
</dbReference>
<name>A0A427XV20_9TREE</name>
<feature type="signal peptide" evidence="4">
    <location>
        <begin position="1"/>
        <end position="23"/>
    </location>
</feature>
<dbReference type="InterPro" id="IPR008929">
    <property type="entry name" value="Chondroitin_lyas"/>
</dbReference>
<dbReference type="InterPro" id="IPR008397">
    <property type="entry name" value="Alginate_lyase_dom"/>
</dbReference>
<dbReference type="OrthoDB" id="63533at2759"/>
<accession>A0A427XV20</accession>
<keyword evidence="2" id="KW-0456">Lyase</keyword>
<keyword evidence="7" id="KW-1185">Reference proteome</keyword>
<sequence length="475" mass="51190">MIFRATALSWVVAALCFTPTAFSVTNYADDFVDPAYILDFQYQTVTAKAQQIIVQWANALNLASPWSVTSKKYLAPSGDKHDYMSWRPYYWPNCTNAGNTTVLTVDEMFKTCDYYNVDGALNPDARLINNVGDFDDLANAVLYNALAWGITRSGIYSKRVVSYLNTWFLDADTYMNPNLNYAQMAGGPTGQNGTHTGVLDLKCMAKICAGVELLRQGNAEGWNSTFDASLQGWVTQYISWITTDSIAVEEKKSTNNHGTFYFAQLASLYILANDTSNAASTAQEYFTTTFMAQINADGDQPLESARTRPYHYLAYNLAAMITVGRLGQYAGYDGWNSTSTLGGTIPAAADFAMAYPPGADTASELYPFIGAVGAIYGDSDSTLASWLNTQTNGSYISDASYLWNQPLSDSGVSANMSYITFAANPKGTGTLSVGTQPTGGTSSSGGSSSSATPRSSAVSWSTIGAMVVLAVLCHL</sequence>
<dbReference type="AlphaFoldDB" id="A0A427XV20"/>
<dbReference type="Proteomes" id="UP000279236">
    <property type="component" value="Unassembled WGS sequence"/>
</dbReference>
<feature type="domain" description="Alginate lyase" evidence="5">
    <location>
        <begin position="67"/>
        <end position="355"/>
    </location>
</feature>
<dbReference type="Pfam" id="PF05426">
    <property type="entry name" value="Alginate_lyase"/>
    <property type="match status" value="1"/>
</dbReference>
<evidence type="ECO:0000313" key="6">
    <source>
        <dbReference type="EMBL" id="RSH82682.1"/>
    </source>
</evidence>
<comment type="caution">
    <text evidence="6">The sequence shown here is derived from an EMBL/GenBank/DDBJ whole genome shotgun (WGS) entry which is preliminary data.</text>
</comment>
<feature type="region of interest" description="Disordered" evidence="3">
    <location>
        <begin position="430"/>
        <end position="455"/>
    </location>
</feature>
<dbReference type="RefSeq" id="XP_028476914.1">
    <property type="nucleotide sequence ID" value="XM_028623021.1"/>
</dbReference>